<proteinExistence type="predicted"/>
<protein>
    <submittedName>
        <fullName evidence="2">Uncharacterized protein</fullName>
    </submittedName>
</protein>
<feature type="region of interest" description="Disordered" evidence="1">
    <location>
        <begin position="65"/>
        <end position="105"/>
    </location>
</feature>
<gene>
    <name evidence="2" type="ORF">MM415B01850_0006</name>
</gene>
<reference evidence="2" key="1">
    <citation type="submission" date="2020-03" db="EMBL/GenBank/DDBJ databases">
        <title>The deep terrestrial virosphere.</title>
        <authorList>
            <person name="Holmfeldt K."/>
            <person name="Nilsson E."/>
            <person name="Simone D."/>
            <person name="Lopez-Fernandez M."/>
            <person name="Wu X."/>
            <person name="de Brujin I."/>
            <person name="Lundin D."/>
            <person name="Andersson A."/>
            <person name="Bertilsson S."/>
            <person name="Dopson M."/>
        </authorList>
    </citation>
    <scope>NUCLEOTIDE SEQUENCE</scope>
    <source>
        <strain evidence="2">MM415B01850</strain>
    </source>
</reference>
<evidence type="ECO:0000256" key="1">
    <source>
        <dbReference type="SAM" id="MobiDB-lite"/>
    </source>
</evidence>
<accession>A0A6M3IGB3</accession>
<feature type="compositionally biased region" description="Gly residues" evidence="1">
    <location>
        <begin position="95"/>
        <end position="105"/>
    </location>
</feature>
<evidence type="ECO:0000313" key="2">
    <source>
        <dbReference type="EMBL" id="QJA56429.1"/>
    </source>
</evidence>
<dbReference type="AlphaFoldDB" id="A0A6M3IGB3"/>
<name>A0A6M3IGB3_9ZZZZ</name>
<organism evidence="2">
    <name type="scientific">viral metagenome</name>
    <dbReference type="NCBI Taxonomy" id="1070528"/>
    <lineage>
        <taxon>unclassified sequences</taxon>
        <taxon>metagenomes</taxon>
        <taxon>organismal metagenomes</taxon>
    </lineage>
</organism>
<sequence length="105" mass="11383">MAKHNLMAIRETTEGIQIESNIGYTKSDCAKWMRANQIAETVQFARPVVKLTGEPITGFKVKEVSSAVPKERKQRARRARGQVEGSPTLPLDGSSEGGDQGQAGV</sequence>
<dbReference type="EMBL" id="MT141218">
    <property type="protein sequence ID" value="QJA56429.1"/>
    <property type="molecule type" value="Genomic_DNA"/>
</dbReference>